<accession>A0A2I2KMR0</accession>
<dbReference type="InterPro" id="IPR010349">
    <property type="entry name" value="Asparaginase_II"/>
</dbReference>
<keyword evidence="2" id="KW-1185">Reference proteome</keyword>
<sequence length="359" mass="36806">MGPKVVAEVVRGLRGGEPFVESVHRGTVVGLARDGSLALRIGAPEHPVLPRSAVKPLQAAAMLRAGLDGVFLSRDIPPDLLAMVASSHSGEAAHVARVLEILSVAGVPVDTLRCPADLPLSSAAAQAHLRSGGRPEPVLMNCSGKHAGMIACCVAAGWSIEDYTEPDHPLQQIIRRTIEELTGEQIAGTAVDGCGAPLFALSLTGLARGVRAMVQGAAGSAERRVVEAMRGHPELIGGAGCSDTELMRVAPGVVAKNGAEGVTVVATPDGHAVAIKIADGGERAGVPVALAALSRLGAAVGMESPGRPELDLARLAVLVAPPSTAGATTIMIMAAGREYRRTTAPPRMNSVRAMPIRMK</sequence>
<dbReference type="PANTHER" id="PTHR42110">
    <property type="entry name" value="L-ASPARAGINASE, PUTATIVE (AFU_ORTHOLOGUE AFUA_3G11890)-RELATED"/>
    <property type="match status" value="1"/>
</dbReference>
<organism evidence="1 2">
    <name type="scientific">Frankia canadensis</name>
    <dbReference type="NCBI Taxonomy" id="1836972"/>
    <lineage>
        <taxon>Bacteria</taxon>
        <taxon>Bacillati</taxon>
        <taxon>Actinomycetota</taxon>
        <taxon>Actinomycetes</taxon>
        <taxon>Frankiales</taxon>
        <taxon>Frankiaceae</taxon>
        <taxon>Frankia</taxon>
    </lineage>
</organism>
<dbReference type="AlphaFoldDB" id="A0A2I2KMR0"/>
<gene>
    <name evidence="1" type="ORF">FRACA_1620015</name>
</gene>
<name>A0A2I2KMR0_9ACTN</name>
<reference evidence="1 2" key="1">
    <citation type="submission" date="2017-06" db="EMBL/GenBank/DDBJ databases">
        <authorList>
            <person name="Kim H.J."/>
            <person name="Triplett B.A."/>
        </authorList>
    </citation>
    <scope>NUCLEOTIDE SEQUENCE [LARGE SCALE GENOMIC DNA]</scope>
    <source>
        <strain evidence="1">FRACA_ARgP5</strain>
    </source>
</reference>
<dbReference type="Proteomes" id="UP000234331">
    <property type="component" value="Unassembled WGS sequence"/>
</dbReference>
<proteinExistence type="predicted"/>
<dbReference type="Pfam" id="PF06089">
    <property type="entry name" value="Asparaginase_II"/>
    <property type="match status" value="1"/>
</dbReference>
<evidence type="ECO:0000313" key="2">
    <source>
        <dbReference type="Proteomes" id="UP000234331"/>
    </source>
</evidence>
<protein>
    <submittedName>
        <fullName evidence="1">L-asparaginase</fullName>
    </submittedName>
</protein>
<evidence type="ECO:0000313" key="1">
    <source>
        <dbReference type="EMBL" id="SNQ46950.1"/>
    </source>
</evidence>
<dbReference type="EMBL" id="FZMO01000071">
    <property type="protein sequence ID" value="SNQ46950.1"/>
    <property type="molecule type" value="Genomic_DNA"/>
</dbReference>
<dbReference type="PANTHER" id="PTHR42110:SF1">
    <property type="entry name" value="L-ASPARAGINASE, PUTATIVE (AFU_ORTHOLOGUE AFUA_3G11890)-RELATED"/>
    <property type="match status" value="1"/>
</dbReference>